<organism evidence="3 4">
    <name type="scientific">Albula goreensis</name>
    <dbReference type="NCBI Taxonomy" id="1534307"/>
    <lineage>
        <taxon>Eukaryota</taxon>
        <taxon>Metazoa</taxon>
        <taxon>Chordata</taxon>
        <taxon>Craniata</taxon>
        <taxon>Vertebrata</taxon>
        <taxon>Euteleostomi</taxon>
        <taxon>Actinopterygii</taxon>
        <taxon>Neopterygii</taxon>
        <taxon>Teleostei</taxon>
        <taxon>Albuliformes</taxon>
        <taxon>Albulidae</taxon>
        <taxon>Albula</taxon>
    </lineage>
</organism>
<dbReference type="GO" id="GO:0005737">
    <property type="term" value="C:cytoplasm"/>
    <property type="evidence" value="ECO:0007669"/>
    <property type="project" value="TreeGrafter"/>
</dbReference>
<feature type="region of interest" description="Disordered" evidence="2">
    <location>
        <begin position="99"/>
        <end position="184"/>
    </location>
</feature>
<feature type="compositionally biased region" description="Polar residues" evidence="2">
    <location>
        <begin position="99"/>
        <end position="118"/>
    </location>
</feature>
<name>A0A8T3DSX8_9TELE</name>
<protein>
    <recommendedName>
        <fullName evidence="5">SH2 domain containing 4A</fullName>
    </recommendedName>
</protein>
<feature type="region of interest" description="Disordered" evidence="2">
    <location>
        <begin position="40"/>
        <end position="65"/>
    </location>
</feature>
<proteinExistence type="predicted"/>
<dbReference type="OrthoDB" id="10003345at2759"/>
<dbReference type="Proteomes" id="UP000829720">
    <property type="component" value="Unassembled WGS sequence"/>
</dbReference>
<sequence length="315" mass="35032">MLQQILKDMYIDPDVLEALNEEQKKILFLKMRQEQVRRWKEREEKLEREGSTALKPKPKKAHSKSVSWLLGRDGDVQVCVIGEADEFKTSKFIYSNLGQTKGSNLQSNTQHQSNTVRSSLVKRGCTEPENLPSQTPPGIQLHFKGVPTESDSDQQPPPPQVSQPEQQSSSSVEAEEDCNTSAEMDNLRDSGLYYRSHLRCSRMTSISDRLHLHDKPRSDPPPGADRLHPLEPQTQGKGKEPQPAPPSLLMGPQEAGPRGPGCTEEGDLSTGRGRVAQLMKTFSTPSLKQSTPSRPKPPIPTKPSHLQLLASPSLR</sequence>
<feature type="compositionally biased region" description="Basic and acidic residues" evidence="2">
    <location>
        <begin position="40"/>
        <end position="50"/>
    </location>
</feature>
<feature type="region of interest" description="Disordered" evidence="2">
    <location>
        <begin position="209"/>
        <end position="315"/>
    </location>
</feature>
<feature type="compositionally biased region" description="Low complexity" evidence="2">
    <location>
        <begin position="162"/>
        <end position="172"/>
    </location>
</feature>
<evidence type="ECO:0000256" key="2">
    <source>
        <dbReference type="SAM" id="MobiDB-lite"/>
    </source>
</evidence>
<evidence type="ECO:0008006" key="5">
    <source>
        <dbReference type="Google" id="ProtNLM"/>
    </source>
</evidence>
<dbReference type="PANTHER" id="PTHR14388">
    <property type="entry name" value="T CELL-SPECIFIC ADAPTER PROTEIN TSAD"/>
    <property type="match status" value="1"/>
</dbReference>
<reference evidence="3" key="1">
    <citation type="submission" date="2021-01" db="EMBL/GenBank/DDBJ databases">
        <authorList>
            <person name="Zahm M."/>
            <person name="Roques C."/>
            <person name="Cabau C."/>
            <person name="Klopp C."/>
            <person name="Donnadieu C."/>
            <person name="Jouanno E."/>
            <person name="Lampietro C."/>
            <person name="Louis A."/>
            <person name="Herpin A."/>
            <person name="Echchiki A."/>
            <person name="Berthelot C."/>
            <person name="Parey E."/>
            <person name="Roest-Crollius H."/>
            <person name="Braasch I."/>
            <person name="Postlethwait J."/>
            <person name="Bobe J."/>
            <person name="Montfort J."/>
            <person name="Bouchez O."/>
            <person name="Begum T."/>
            <person name="Mejri S."/>
            <person name="Adams A."/>
            <person name="Chen W.-J."/>
            <person name="Guiguen Y."/>
        </authorList>
    </citation>
    <scope>NUCLEOTIDE SEQUENCE</scope>
    <source>
        <tissue evidence="3">Blood</tissue>
    </source>
</reference>
<comment type="caution">
    <text evidence="3">The sequence shown here is derived from an EMBL/GenBank/DDBJ whole genome shotgun (WGS) entry which is preliminary data.</text>
</comment>
<gene>
    <name evidence="3" type="ORF">AGOR_G00072960</name>
</gene>
<dbReference type="PANTHER" id="PTHR14388:SF5">
    <property type="entry name" value="SH2 DOMAIN-CONTAINING PROTEIN 4A"/>
    <property type="match status" value="1"/>
</dbReference>
<evidence type="ECO:0000313" key="4">
    <source>
        <dbReference type="Proteomes" id="UP000829720"/>
    </source>
</evidence>
<dbReference type="EMBL" id="JAERUA010000006">
    <property type="protein sequence ID" value="KAI1898497.1"/>
    <property type="molecule type" value="Genomic_DNA"/>
</dbReference>
<feature type="compositionally biased region" description="Basic and acidic residues" evidence="2">
    <location>
        <begin position="209"/>
        <end position="218"/>
    </location>
</feature>
<evidence type="ECO:0000256" key="1">
    <source>
        <dbReference type="ARBA" id="ARBA00022999"/>
    </source>
</evidence>
<keyword evidence="1" id="KW-0727">SH2 domain</keyword>
<feature type="compositionally biased region" description="Polar residues" evidence="2">
    <location>
        <begin position="280"/>
        <end position="289"/>
    </location>
</feature>
<dbReference type="AlphaFoldDB" id="A0A8T3DSX8"/>
<keyword evidence="4" id="KW-1185">Reference proteome</keyword>
<accession>A0A8T3DSX8</accession>
<evidence type="ECO:0000313" key="3">
    <source>
        <dbReference type="EMBL" id="KAI1898497.1"/>
    </source>
</evidence>